<dbReference type="InterPro" id="IPR036770">
    <property type="entry name" value="Ankyrin_rpt-contain_sf"/>
</dbReference>
<dbReference type="SMART" id="SM00248">
    <property type="entry name" value="ANK"/>
    <property type="match status" value="3"/>
</dbReference>
<dbReference type="EMBL" id="CP060790">
    <property type="protein sequence ID" value="QNP60755.1"/>
    <property type="molecule type" value="Genomic_DNA"/>
</dbReference>
<evidence type="ECO:0000313" key="5">
    <source>
        <dbReference type="Proteomes" id="UP000516057"/>
    </source>
</evidence>
<name>A0A7H0HJN9_9BURK</name>
<dbReference type="KEGG" id="amon:H9L24_08270"/>
<organism evidence="4 5">
    <name type="scientific">Paenacidovorax monticola</name>
    <dbReference type="NCBI Taxonomy" id="1926868"/>
    <lineage>
        <taxon>Bacteria</taxon>
        <taxon>Pseudomonadati</taxon>
        <taxon>Pseudomonadota</taxon>
        <taxon>Betaproteobacteria</taxon>
        <taxon>Burkholderiales</taxon>
        <taxon>Comamonadaceae</taxon>
        <taxon>Paenacidovorax</taxon>
    </lineage>
</organism>
<dbReference type="PROSITE" id="PS50088">
    <property type="entry name" value="ANK_REPEAT"/>
    <property type="match status" value="1"/>
</dbReference>
<dbReference type="PANTHER" id="PTHR24171">
    <property type="entry name" value="ANKYRIN REPEAT DOMAIN-CONTAINING PROTEIN 39-RELATED"/>
    <property type="match status" value="1"/>
</dbReference>
<proteinExistence type="predicted"/>
<evidence type="ECO:0000313" key="4">
    <source>
        <dbReference type="EMBL" id="QNP60755.1"/>
    </source>
</evidence>
<keyword evidence="5" id="KW-1185">Reference proteome</keyword>
<evidence type="ECO:0000256" key="2">
    <source>
        <dbReference type="ARBA" id="ARBA00023043"/>
    </source>
</evidence>
<accession>A0A7H0HJN9</accession>
<reference evidence="4 5" key="1">
    <citation type="submission" date="2020-08" db="EMBL/GenBank/DDBJ databases">
        <title>Genome sequence of Acidovorax monticola KACC 19171T.</title>
        <authorList>
            <person name="Hyun D.-W."/>
            <person name="Bae J.-W."/>
        </authorList>
    </citation>
    <scope>NUCLEOTIDE SEQUENCE [LARGE SCALE GENOMIC DNA]</scope>
    <source>
        <strain evidence="4 5">KACC 19171</strain>
    </source>
</reference>
<gene>
    <name evidence="4" type="ORF">H9L24_08270</name>
</gene>
<dbReference type="SUPFAM" id="SSF48403">
    <property type="entry name" value="Ankyrin repeat"/>
    <property type="match status" value="1"/>
</dbReference>
<feature type="repeat" description="ANK" evidence="3">
    <location>
        <begin position="41"/>
        <end position="70"/>
    </location>
</feature>
<keyword evidence="2 3" id="KW-0040">ANK repeat</keyword>
<dbReference type="Gene3D" id="1.25.40.20">
    <property type="entry name" value="Ankyrin repeat-containing domain"/>
    <property type="match status" value="1"/>
</dbReference>
<dbReference type="AlphaFoldDB" id="A0A7H0HJN9"/>
<evidence type="ECO:0000256" key="1">
    <source>
        <dbReference type="ARBA" id="ARBA00022737"/>
    </source>
</evidence>
<sequence length="111" mass="12400">MSAGDWKDMYAAAVAGDLALVRYHIEAGVNPNYQHPEILCTPLVASLVQGHDDVARYLLAHGADPGLRSEFDDLTPLQAARRHGRAEFVALLERSAGPQKRPPFWWRWLPI</sequence>
<evidence type="ECO:0000256" key="3">
    <source>
        <dbReference type="PROSITE-ProRule" id="PRU00023"/>
    </source>
</evidence>
<protein>
    <submittedName>
        <fullName evidence="4">Ankyrin repeat domain-containing protein</fullName>
    </submittedName>
</protein>
<keyword evidence="1" id="KW-0677">Repeat</keyword>
<dbReference type="InterPro" id="IPR002110">
    <property type="entry name" value="Ankyrin_rpt"/>
</dbReference>
<dbReference type="RefSeq" id="WP_187737735.1">
    <property type="nucleotide sequence ID" value="NZ_CP060790.1"/>
</dbReference>
<dbReference type="Proteomes" id="UP000516057">
    <property type="component" value="Chromosome"/>
</dbReference>
<dbReference type="Pfam" id="PF12796">
    <property type="entry name" value="Ank_2"/>
    <property type="match status" value="1"/>
</dbReference>